<keyword evidence="2" id="KW-1185">Reference proteome</keyword>
<protein>
    <submittedName>
        <fullName evidence="3">Uncharacterized protein</fullName>
    </submittedName>
</protein>
<dbReference type="RefSeq" id="XP_065658100.1">
    <property type="nucleotide sequence ID" value="XM_065802028.1"/>
</dbReference>
<name>A0ABM4C8Y0_HYDVU</name>
<reference evidence="3" key="1">
    <citation type="submission" date="2025-08" db="UniProtKB">
        <authorList>
            <consortium name="RefSeq"/>
        </authorList>
    </citation>
    <scope>IDENTIFICATION</scope>
</reference>
<evidence type="ECO:0000313" key="3">
    <source>
        <dbReference type="RefSeq" id="XP_065658100.1"/>
    </source>
</evidence>
<accession>A0ABM4C8Y0</accession>
<gene>
    <name evidence="3" type="primary">LOC136082613</name>
</gene>
<evidence type="ECO:0000313" key="2">
    <source>
        <dbReference type="Proteomes" id="UP001652625"/>
    </source>
</evidence>
<dbReference type="Proteomes" id="UP001652625">
    <property type="component" value="Chromosome 07"/>
</dbReference>
<feature type="region of interest" description="Disordered" evidence="1">
    <location>
        <begin position="1"/>
        <end position="45"/>
    </location>
</feature>
<evidence type="ECO:0000256" key="1">
    <source>
        <dbReference type="SAM" id="MobiDB-lite"/>
    </source>
</evidence>
<dbReference type="GeneID" id="136082613"/>
<proteinExistence type="predicted"/>
<sequence>MNNEHSNNNIQSYDHNNSKFYNDELTNNEHSNNNIQSYDHNNSKFYNDELTNNGSNTDKYVCNEPRVYENNIDNLIKNNEVSQEQVKNSFKSMAEFHSFKSSNESQHSTNITASLNKYNNKTKERQTKNHTFINADQSLSEPTKNHNIYSEDANNKIHDYKKIIHLDIGQFQPRRLSTKDRAAIRQKLNSLNKSNVQINMRNRTVSLVKQDVGKNEVLVWCDDSEEGNDV</sequence>
<organism evidence="2 3">
    <name type="scientific">Hydra vulgaris</name>
    <name type="common">Hydra</name>
    <name type="synonym">Hydra attenuata</name>
    <dbReference type="NCBI Taxonomy" id="6087"/>
    <lineage>
        <taxon>Eukaryota</taxon>
        <taxon>Metazoa</taxon>
        <taxon>Cnidaria</taxon>
        <taxon>Hydrozoa</taxon>
        <taxon>Hydroidolina</taxon>
        <taxon>Anthoathecata</taxon>
        <taxon>Aplanulata</taxon>
        <taxon>Hydridae</taxon>
        <taxon>Hydra</taxon>
    </lineage>
</organism>